<keyword evidence="5" id="KW-0677">Repeat</keyword>
<dbReference type="InterPro" id="IPR003439">
    <property type="entry name" value="ABC_transporter-like_ATP-bd"/>
</dbReference>
<keyword evidence="12" id="KW-1185">Reference proteome</keyword>
<dbReference type="PANTHER" id="PTHR43790:SF9">
    <property type="entry name" value="GALACTOFURANOSE TRANSPORTER ATP-BINDING PROTEIN YTFR"/>
    <property type="match status" value="1"/>
</dbReference>
<name>A0A3M4B8U9_PSEMA</name>
<comment type="subcellular location">
    <subcellularLocation>
        <location evidence="1">Cell membrane</location>
        <topology evidence="1">Peripheral membrane protein</topology>
    </subcellularLocation>
</comment>
<evidence type="ECO:0000256" key="9">
    <source>
        <dbReference type="ARBA" id="ARBA00023136"/>
    </source>
</evidence>
<dbReference type="GO" id="GO:0016887">
    <property type="term" value="F:ATP hydrolysis activity"/>
    <property type="evidence" value="ECO:0007669"/>
    <property type="project" value="InterPro"/>
</dbReference>
<evidence type="ECO:0000256" key="3">
    <source>
        <dbReference type="ARBA" id="ARBA00022475"/>
    </source>
</evidence>
<dbReference type="EMBL" id="RBQF01000008">
    <property type="protein sequence ID" value="RMP15583.1"/>
    <property type="molecule type" value="Genomic_DNA"/>
</dbReference>
<feature type="domain" description="ABC transporter" evidence="10">
    <location>
        <begin position="2"/>
        <end position="238"/>
    </location>
</feature>
<dbReference type="InterPro" id="IPR003593">
    <property type="entry name" value="AAA+_ATPase"/>
</dbReference>
<keyword evidence="4" id="KW-0762">Sugar transport</keyword>
<dbReference type="SUPFAM" id="SSF52540">
    <property type="entry name" value="P-loop containing nucleoside triphosphate hydrolases"/>
    <property type="match status" value="2"/>
</dbReference>
<dbReference type="CDD" id="cd03215">
    <property type="entry name" value="ABC_Carb_Monos_II"/>
    <property type="match status" value="1"/>
</dbReference>
<accession>A0A3M4B8U9</accession>
<keyword evidence="3" id="KW-1003">Cell membrane</keyword>
<keyword evidence="8" id="KW-1278">Translocase</keyword>
<dbReference type="AlphaFoldDB" id="A0A3M4B8U9"/>
<dbReference type="Proteomes" id="UP000276587">
    <property type="component" value="Unassembled WGS sequence"/>
</dbReference>
<dbReference type="PANTHER" id="PTHR43790">
    <property type="entry name" value="CARBOHYDRATE TRANSPORT ATP-BINDING PROTEIN MG119-RELATED"/>
    <property type="match status" value="1"/>
</dbReference>
<dbReference type="PROSITE" id="PS00211">
    <property type="entry name" value="ABC_TRANSPORTER_1"/>
    <property type="match status" value="1"/>
</dbReference>
<dbReference type="GO" id="GO:0005524">
    <property type="term" value="F:ATP binding"/>
    <property type="evidence" value="ECO:0007669"/>
    <property type="project" value="UniProtKB-KW"/>
</dbReference>
<evidence type="ECO:0000256" key="2">
    <source>
        <dbReference type="ARBA" id="ARBA00022448"/>
    </source>
</evidence>
<dbReference type="InterPro" id="IPR027417">
    <property type="entry name" value="P-loop_NTPase"/>
</dbReference>
<feature type="domain" description="ABC transporter" evidence="10">
    <location>
        <begin position="250"/>
        <end position="497"/>
    </location>
</feature>
<gene>
    <name evidence="11" type="ORF">ALQ29_01860</name>
</gene>
<dbReference type="CDD" id="cd03216">
    <property type="entry name" value="ABC_Carb_Monos_I"/>
    <property type="match status" value="1"/>
</dbReference>
<evidence type="ECO:0000256" key="5">
    <source>
        <dbReference type="ARBA" id="ARBA00022737"/>
    </source>
</evidence>
<evidence type="ECO:0000313" key="12">
    <source>
        <dbReference type="Proteomes" id="UP000276587"/>
    </source>
</evidence>
<evidence type="ECO:0000256" key="7">
    <source>
        <dbReference type="ARBA" id="ARBA00022840"/>
    </source>
</evidence>
<organism evidence="11 12">
    <name type="scientific">Pseudomonas marginalis pv. marginalis</name>
    <dbReference type="NCBI Taxonomy" id="97473"/>
    <lineage>
        <taxon>Bacteria</taxon>
        <taxon>Pseudomonadati</taxon>
        <taxon>Pseudomonadota</taxon>
        <taxon>Gammaproteobacteria</taxon>
        <taxon>Pseudomonadales</taxon>
        <taxon>Pseudomonadaceae</taxon>
        <taxon>Pseudomonas</taxon>
    </lineage>
</organism>
<dbReference type="PROSITE" id="PS50893">
    <property type="entry name" value="ABC_TRANSPORTER_2"/>
    <property type="match status" value="2"/>
</dbReference>
<dbReference type="SMART" id="SM00382">
    <property type="entry name" value="AAA"/>
    <property type="match status" value="1"/>
</dbReference>
<dbReference type="Gene3D" id="3.40.50.300">
    <property type="entry name" value="P-loop containing nucleotide triphosphate hydrolases"/>
    <property type="match status" value="2"/>
</dbReference>
<dbReference type="InterPro" id="IPR017871">
    <property type="entry name" value="ABC_transporter-like_CS"/>
</dbReference>
<reference evidence="11 12" key="1">
    <citation type="submission" date="2018-08" db="EMBL/GenBank/DDBJ databases">
        <title>Recombination of ecologically and evolutionarily significant loci maintains genetic cohesion in the Pseudomonas syringae species complex.</title>
        <authorList>
            <person name="Dillon M."/>
            <person name="Thakur S."/>
            <person name="Almeida R.N.D."/>
            <person name="Weir B.S."/>
            <person name="Guttman D.S."/>
        </authorList>
    </citation>
    <scope>NUCLEOTIDE SEQUENCE [LARGE SCALE GENOMIC DNA]</scope>
    <source>
        <strain evidence="11 12">ICMP 3555</strain>
    </source>
</reference>
<dbReference type="Pfam" id="PF00005">
    <property type="entry name" value="ABC_tran"/>
    <property type="match status" value="2"/>
</dbReference>
<proteinExistence type="predicted"/>
<keyword evidence="7" id="KW-0067">ATP-binding</keyword>
<evidence type="ECO:0000256" key="6">
    <source>
        <dbReference type="ARBA" id="ARBA00022741"/>
    </source>
</evidence>
<dbReference type="InterPro" id="IPR050107">
    <property type="entry name" value="ABC_carbohydrate_import_ATPase"/>
</dbReference>
<dbReference type="FunFam" id="3.40.50.300:FF:000127">
    <property type="entry name" value="Ribose import ATP-binding protein RbsA"/>
    <property type="match status" value="1"/>
</dbReference>
<keyword evidence="6" id="KW-0547">Nucleotide-binding</keyword>
<evidence type="ECO:0000256" key="4">
    <source>
        <dbReference type="ARBA" id="ARBA00022597"/>
    </source>
</evidence>
<sequence>MLRAQKIIKTFGNTTVLHGIDFSLEKGSIHALTGENGAGKSTLMKIIAGVHKPDSGSLELNGERLVLSSPLDALHKGISTVFQEFTLIPNLSVAENIFLGREPRTRMGAMDYATAEEKATEILSRVGLNFDPKTLVKNLTVAQQQAVEIAKGISANADIFIFDEPTAALNAADVERLQQLIYELRDAGKAIIYISHRLREIFEMCDTVTVMKDGRHVATRPTASLTEHELVALMVGRDLVDFFPPRGEVAKKVALDVRALKVEAHSPDVRFTLNRGEILGVAGLEGQGQREIARAIVGLKAAAHSDIVKMSPSTGATIRLAPSNGIEPMIRAGLGFIPEDRKSEGLFLNLSIADNIALGTQIGRPLGSILTNAKSVVAGLMRDMNIGKGDSRVIVKSLSGGNQQKALIGRWLASGVDVIVLEEPTRGVDVGAKAEIYRLLREFVEQGGALLVLSRELLELIGLCDRILVIHEGRIVTQMSGSEATEERILRAAIGTQHANVHVASHTGVHAL</sequence>
<keyword evidence="9" id="KW-0472">Membrane</keyword>
<evidence type="ECO:0000256" key="8">
    <source>
        <dbReference type="ARBA" id="ARBA00022967"/>
    </source>
</evidence>
<evidence type="ECO:0000313" key="11">
    <source>
        <dbReference type="EMBL" id="RMP15583.1"/>
    </source>
</evidence>
<dbReference type="RefSeq" id="WP_122256173.1">
    <property type="nucleotide sequence ID" value="NZ_RBPW01000167.1"/>
</dbReference>
<dbReference type="GO" id="GO:0005886">
    <property type="term" value="C:plasma membrane"/>
    <property type="evidence" value="ECO:0007669"/>
    <property type="project" value="UniProtKB-SubCell"/>
</dbReference>
<evidence type="ECO:0000259" key="10">
    <source>
        <dbReference type="PROSITE" id="PS50893"/>
    </source>
</evidence>
<comment type="caution">
    <text evidence="11">The sequence shown here is derived from an EMBL/GenBank/DDBJ whole genome shotgun (WGS) entry which is preliminary data.</text>
</comment>
<evidence type="ECO:0000256" key="1">
    <source>
        <dbReference type="ARBA" id="ARBA00004202"/>
    </source>
</evidence>
<keyword evidence="2" id="KW-0813">Transport</keyword>
<protein>
    <recommendedName>
        <fullName evidence="10">ABC transporter domain-containing protein</fullName>
    </recommendedName>
</protein>